<gene>
    <name evidence="1" type="ORF">L873DRAFT_1793023</name>
</gene>
<keyword evidence="2" id="KW-1185">Reference proteome</keyword>
<dbReference type="Proteomes" id="UP000276215">
    <property type="component" value="Unassembled WGS sequence"/>
</dbReference>
<proteinExistence type="predicted"/>
<sequence>MANTQQPTTQNISQAFHNTANGYQDLRTEVDRIPNMPVFDQGTQITQILQQLLNGQQELQNGQQELWGQIRELQIGQQELQDQVGHILDHVGELQNQWVFPILVWYRSSTHSLTRQQRLPMMLYNASASNRAPLCYPAGIPVNNLPATRDDLIDFTGPQLQVAAEVLGLPALPCNALIGQRRAQIAEYIGVSV</sequence>
<reference evidence="1 2" key="1">
    <citation type="journal article" date="2018" name="Nat. Ecol. Evol.">
        <title>Pezizomycetes genomes reveal the molecular basis of ectomycorrhizal truffle lifestyle.</title>
        <authorList>
            <person name="Murat C."/>
            <person name="Payen T."/>
            <person name="Noel B."/>
            <person name="Kuo A."/>
            <person name="Morin E."/>
            <person name="Chen J."/>
            <person name="Kohler A."/>
            <person name="Krizsan K."/>
            <person name="Balestrini R."/>
            <person name="Da Silva C."/>
            <person name="Montanini B."/>
            <person name="Hainaut M."/>
            <person name="Levati E."/>
            <person name="Barry K.W."/>
            <person name="Belfiori B."/>
            <person name="Cichocki N."/>
            <person name="Clum A."/>
            <person name="Dockter R.B."/>
            <person name="Fauchery L."/>
            <person name="Guy J."/>
            <person name="Iotti M."/>
            <person name="Le Tacon F."/>
            <person name="Lindquist E.A."/>
            <person name="Lipzen A."/>
            <person name="Malagnac F."/>
            <person name="Mello A."/>
            <person name="Molinier V."/>
            <person name="Miyauchi S."/>
            <person name="Poulain J."/>
            <person name="Riccioni C."/>
            <person name="Rubini A."/>
            <person name="Sitrit Y."/>
            <person name="Splivallo R."/>
            <person name="Traeger S."/>
            <person name="Wang M."/>
            <person name="Zifcakova L."/>
            <person name="Wipf D."/>
            <person name="Zambonelli A."/>
            <person name="Paolocci F."/>
            <person name="Nowrousian M."/>
            <person name="Ottonello S."/>
            <person name="Baldrian P."/>
            <person name="Spatafora J.W."/>
            <person name="Henrissat B."/>
            <person name="Nagy L.G."/>
            <person name="Aury J.M."/>
            <person name="Wincker P."/>
            <person name="Grigoriev I.V."/>
            <person name="Bonfante P."/>
            <person name="Martin F.M."/>
        </authorList>
    </citation>
    <scope>NUCLEOTIDE SEQUENCE [LARGE SCALE GENOMIC DNA]</scope>
    <source>
        <strain evidence="1 2">120613-1</strain>
    </source>
</reference>
<dbReference type="OrthoDB" id="5415889at2759"/>
<organism evidence="1 2">
    <name type="scientific">Choiromyces venosus 120613-1</name>
    <dbReference type="NCBI Taxonomy" id="1336337"/>
    <lineage>
        <taxon>Eukaryota</taxon>
        <taxon>Fungi</taxon>
        <taxon>Dikarya</taxon>
        <taxon>Ascomycota</taxon>
        <taxon>Pezizomycotina</taxon>
        <taxon>Pezizomycetes</taxon>
        <taxon>Pezizales</taxon>
        <taxon>Tuberaceae</taxon>
        <taxon>Choiromyces</taxon>
    </lineage>
</organism>
<protein>
    <submittedName>
        <fullName evidence="1">Uncharacterized protein</fullName>
    </submittedName>
</protein>
<accession>A0A3N4JBI1</accession>
<dbReference type="AlphaFoldDB" id="A0A3N4JBI1"/>
<evidence type="ECO:0000313" key="2">
    <source>
        <dbReference type="Proteomes" id="UP000276215"/>
    </source>
</evidence>
<dbReference type="EMBL" id="ML120438">
    <property type="protein sequence ID" value="RPA94348.1"/>
    <property type="molecule type" value="Genomic_DNA"/>
</dbReference>
<name>A0A3N4JBI1_9PEZI</name>
<evidence type="ECO:0000313" key="1">
    <source>
        <dbReference type="EMBL" id="RPA94348.1"/>
    </source>
</evidence>